<protein>
    <submittedName>
        <fullName evidence="2">Uncharacterized protein YbjT (DUF2867 family)</fullName>
    </submittedName>
</protein>
<dbReference type="PANTHER" id="PTHR43162:SF1">
    <property type="entry name" value="PRESTALK A DIFFERENTIATION PROTEIN A"/>
    <property type="match status" value="1"/>
</dbReference>
<dbReference type="EMBL" id="JAGINW010000001">
    <property type="protein sequence ID" value="MBP2330455.1"/>
    <property type="molecule type" value="Genomic_DNA"/>
</dbReference>
<evidence type="ECO:0000313" key="3">
    <source>
        <dbReference type="Proteomes" id="UP001519332"/>
    </source>
</evidence>
<name>A0ABS4U2M9_9PSEU</name>
<dbReference type="SUPFAM" id="SSF51735">
    <property type="entry name" value="NAD(P)-binding Rossmann-fold domains"/>
    <property type="match status" value="1"/>
</dbReference>
<evidence type="ECO:0000259" key="1">
    <source>
        <dbReference type="Pfam" id="PF13460"/>
    </source>
</evidence>
<keyword evidence="3" id="KW-1185">Reference proteome</keyword>
<dbReference type="RefSeq" id="WP_209647064.1">
    <property type="nucleotide sequence ID" value="NZ_JAGINW010000001.1"/>
</dbReference>
<dbReference type="InterPro" id="IPR016040">
    <property type="entry name" value="NAD(P)-bd_dom"/>
</dbReference>
<dbReference type="Gene3D" id="3.40.50.720">
    <property type="entry name" value="NAD(P)-binding Rossmann-like Domain"/>
    <property type="match status" value="1"/>
</dbReference>
<accession>A0ABS4U2M9</accession>
<dbReference type="InterPro" id="IPR051604">
    <property type="entry name" value="Ergot_Alk_Oxidoreductase"/>
</dbReference>
<gene>
    <name evidence="2" type="ORF">JOF56_010840</name>
</gene>
<reference evidence="2 3" key="1">
    <citation type="submission" date="2021-03" db="EMBL/GenBank/DDBJ databases">
        <title>Sequencing the genomes of 1000 actinobacteria strains.</title>
        <authorList>
            <person name="Klenk H.-P."/>
        </authorList>
    </citation>
    <scope>NUCLEOTIDE SEQUENCE [LARGE SCALE GENOMIC DNA]</scope>
    <source>
        <strain evidence="2 3">DSM 46670</strain>
    </source>
</reference>
<dbReference type="InterPro" id="IPR036291">
    <property type="entry name" value="NAD(P)-bd_dom_sf"/>
</dbReference>
<evidence type="ECO:0000313" key="2">
    <source>
        <dbReference type="EMBL" id="MBP2330455.1"/>
    </source>
</evidence>
<dbReference type="Proteomes" id="UP001519332">
    <property type="component" value="Unassembled WGS sequence"/>
</dbReference>
<comment type="caution">
    <text evidence="2">The sequence shown here is derived from an EMBL/GenBank/DDBJ whole genome shotgun (WGS) entry which is preliminary data.</text>
</comment>
<sequence>MTTLVIGARGSVGRHVVDQLLTAGKSVRASVRDRKSADLPADVQIVTADLTDTATLRAAMNGVQQVFLYAPTQGADSFITAAQDADLKRIVLLSSGSVLLPDAVGNRIAEEHRSIEQAMDASGLPWTPIRPLVLASNALSWADSIRAEGVVRLVHPEAMTAPIHERDIAAVAVAALTGTANEKVSAILTGSELLSQRRQVELVGAAIGRDLKIEELSETQARQQFSHFADPETVDAIIELIASAATGGSPATDTAKQVLGRPATPFQQWAQEHTSAFAT</sequence>
<proteinExistence type="predicted"/>
<dbReference type="PANTHER" id="PTHR43162">
    <property type="match status" value="1"/>
</dbReference>
<organism evidence="2 3">
    <name type="scientific">Kibdelosporangium banguiense</name>
    <dbReference type="NCBI Taxonomy" id="1365924"/>
    <lineage>
        <taxon>Bacteria</taxon>
        <taxon>Bacillati</taxon>
        <taxon>Actinomycetota</taxon>
        <taxon>Actinomycetes</taxon>
        <taxon>Pseudonocardiales</taxon>
        <taxon>Pseudonocardiaceae</taxon>
        <taxon>Kibdelosporangium</taxon>
    </lineage>
</organism>
<dbReference type="Pfam" id="PF13460">
    <property type="entry name" value="NAD_binding_10"/>
    <property type="match status" value="1"/>
</dbReference>
<feature type="domain" description="NAD(P)-binding" evidence="1">
    <location>
        <begin position="7"/>
        <end position="177"/>
    </location>
</feature>